<keyword evidence="3" id="KW-1185">Reference proteome</keyword>
<dbReference type="Proteomes" id="UP000827549">
    <property type="component" value="Chromosome 1"/>
</dbReference>
<dbReference type="GeneID" id="87804042"/>
<evidence type="ECO:0000313" key="2">
    <source>
        <dbReference type="EMBL" id="WOO77197.1"/>
    </source>
</evidence>
<feature type="region of interest" description="Disordered" evidence="1">
    <location>
        <begin position="390"/>
        <end position="461"/>
    </location>
</feature>
<feature type="region of interest" description="Disordered" evidence="1">
    <location>
        <begin position="685"/>
        <end position="714"/>
    </location>
</feature>
<feature type="region of interest" description="Disordered" evidence="1">
    <location>
        <begin position="339"/>
        <end position="358"/>
    </location>
</feature>
<reference evidence="2" key="1">
    <citation type="submission" date="2023-10" db="EMBL/GenBank/DDBJ databases">
        <authorList>
            <person name="Noh H."/>
        </authorList>
    </citation>
    <scope>NUCLEOTIDE SEQUENCE</scope>
    <source>
        <strain evidence="2">DUCC4014</strain>
    </source>
</reference>
<feature type="compositionally biased region" description="Low complexity" evidence="1">
    <location>
        <begin position="596"/>
        <end position="611"/>
    </location>
</feature>
<accession>A0AAF0Y007</accession>
<feature type="region of interest" description="Disordered" evidence="1">
    <location>
        <begin position="1"/>
        <end position="20"/>
    </location>
</feature>
<sequence>MDDRERPQSPPHLRGEDDQTIEAHLRRIREKKANAIVPPAPLPPQSTPFSAPPTLGEFPELSVSAFTQLRSLWLDDSGTVHQEKGRSTAVAVGAGAGAGEHASEKTNPLLPASTGGLQRRTIGLPLDRHAHSLDLTNVASRDTLGSLGSLNPSFSESVTTLSGLLPASQIRKRKLMAHPASLAPENRVPPTLASKSELGAEQKAVLIRRTRKLEQLLGETLGERQVERYVIDPSTAPTTVQTHIDEKSWPRPSSKPEWEREDCVPRIATTPVSAVDQPTRPGHQRTKSRLERARDMFLGPSTPPIPPQIQVFVARETHVAETGPRKVPSLNLGTASRARLPVGGVSPTSPTSPGFRDEDTEDVAFRDRRTRLSKLQRLLGAPVPPELLRSPYSSACNSPTPPLPADDPTVSTHSLPALDSQFHNRYGGAKIRHSSSVSERRRSGNAPPGLTALVNSSPMPDDERKVALRRVNKLDQMFGDAPPANLFLPVFQPDRETHSEGGHPSASAPEFSPRPEREVYESYRYSIQGLIHLIEHDQTRLATIVDELTMATLVDEFGTSTPAPPPPLNRRPTSPVSPRLVRSLSKAKRWSVDMVRSMSPTASPTSPSRVSGWPQHRFSHNSMPVSPTSPSSRSSESTSTSAGTRSSMGTRESHSRLPPIPHSPTTPAAPDAARRTAKLGRFFGEEGLDFSTPPPPVELRSPTPDEPSSSRGRAQTLDSVLGELWRSVQADMKRGGLGQADAARLNDLMRTLGRKRAAAGEWAEL</sequence>
<feature type="compositionally biased region" description="Low complexity" evidence="1">
    <location>
        <begin position="622"/>
        <end position="650"/>
    </location>
</feature>
<dbReference type="EMBL" id="CP086714">
    <property type="protein sequence ID" value="WOO77197.1"/>
    <property type="molecule type" value="Genomic_DNA"/>
</dbReference>
<feature type="region of interest" description="Disordered" evidence="1">
    <location>
        <begin position="34"/>
        <end position="55"/>
    </location>
</feature>
<protein>
    <submittedName>
        <fullName evidence="2">Uncharacterized protein</fullName>
    </submittedName>
</protein>
<evidence type="ECO:0000313" key="3">
    <source>
        <dbReference type="Proteomes" id="UP000827549"/>
    </source>
</evidence>
<gene>
    <name evidence="2" type="ORF">LOC62_01G000784</name>
</gene>
<dbReference type="RefSeq" id="XP_062623229.1">
    <property type="nucleotide sequence ID" value="XM_062767245.1"/>
</dbReference>
<proteinExistence type="predicted"/>
<name>A0AAF0Y007_9TREE</name>
<dbReference type="AlphaFoldDB" id="A0AAF0Y007"/>
<organism evidence="2 3">
    <name type="scientific">Vanrija pseudolonga</name>
    <dbReference type="NCBI Taxonomy" id="143232"/>
    <lineage>
        <taxon>Eukaryota</taxon>
        <taxon>Fungi</taxon>
        <taxon>Dikarya</taxon>
        <taxon>Basidiomycota</taxon>
        <taxon>Agaricomycotina</taxon>
        <taxon>Tremellomycetes</taxon>
        <taxon>Trichosporonales</taxon>
        <taxon>Trichosporonaceae</taxon>
        <taxon>Vanrija</taxon>
    </lineage>
</organism>
<evidence type="ECO:0000256" key="1">
    <source>
        <dbReference type="SAM" id="MobiDB-lite"/>
    </source>
</evidence>
<feature type="compositionally biased region" description="Basic and acidic residues" evidence="1">
    <location>
        <begin position="243"/>
        <end position="260"/>
    </location>
</feature>
<feature type="region of interest" description="Disordered" evidence="1">
    <location>
        <begin position="238"/>
        <end position="260"/>
    </location>
</feature>
<feature type="region of interest" description="Disordered" evidence="1">
    <location>
        <begin position="556"/>
        <end position="673"/>
    </location>
</feature>
<feature type="region of interest" description="Disordered" evidence="1">
    <location>
        <begin position="494"/>
        <end position="515"/>
    </location>
</feature>
<feature type="region of interest" description="Disordered" evidence="1">
    <location>
        <begin position="95"/>
        <end position="114"/>
    </location>
</feature>